<evidence type="ECO:0000313" key="2">
    <source>
        <dbReference type="Proteomes" id="UP000485058"/>
    </source>
</evidence>
<feature type="non-terminal residue" evidence="1">
    <location>
        <position position="1"/>
    </location>
</feature>
<keyword evidence="2" id="KW-1185">Reference proteome</keyword>
<reference evidence="1 2" key="1">
    <citation type="submission" date="2020-02" db="EMBL/GenBank/DDBJ databases">
        <title>Draft genome sequence of Haematococcus lacustris strain NIES-144.</title>
        <authorList>
            <person name="Morimoto D."/>
            <person name="Nakagawa S."/>
            <person name="Yoshida T."/>
            <person name="Sawayama S."/>
        </authorList>
    </citation>
    <scope>NUCLEOTIDE SEQUENCE [LARGE SCALE GENOMIC DNA]</scope>
    <source>
        <strain evidence="1 2">NIES-144</strain>
    </source>
</reference>
<dbReference type="AlphaFoldDB" id="A0A6A0ABW6"/>
<dbReference type="EMBL" id="BLLF01004852">
    <property type="protein sequence ID" value="GFH30359.1"/>
    <property type="molecule type" value="Genomic_DNA"/>
</dbReference>
<gene>
    <name evidence="1" type="ORF">HaLaN_29198</name>
</gene>
<evidence type="ECO:0000313" key="1">
    <source>
        <dbReference type="EMBL" id="GFH30359.1"/>
    </source>
</evidence>
<protein>
    <submittedName>
        <fullName evidence="1">Uncharacterized protein</fullName>
    </submittedName>
</protein>
<proteinExistence type="predicted"/>
<name>A0A6A0ABW6_HAELA</name>
<comment type="caution">
    <text evidence="1">The sequence shown here is derived from an EMBL/GenBank/DDBJ whole genome shotgun (WGS) entry which is preliminary data.</text>
</comment>
<feature type="non-terminal residue" evidence="1">
    <location>
        <position position="43"/>
    </location>
</feature>
<sequence length="43" mass="4402">MVADDLVKLIVDCSLPFNIAAQPLLSRLLAAVEDEGSSATAGS</sequence>
<organism evidence="1 2">
    <name type="scientific">Haematococcus lacustris</name>
    <name type="common">Green alga</name>
    <name type="synonym">Haematococcus pluvialis</name>
    <dbReference type="NCBI Taxonomy" id="44745"/>
    <lineage>
        <taxon>Eukaryota</taxon>
        <taxon>Viridiplantae</taxon>
        <taxon>Chlorophyta</taxon>
        <taxon>core chlorophytes</taxon>
        <taxon>Chlorophyceae</taxon>
        <taxon>CS clade</taxon>
        <taxon>Chlamydomonadales</taxon>
        <taxon>Haematococcaceae</taxon>
        <taxon>Haematococcus</taxon>
    </lineage>
</organism>
<accession>A0A6A0ABW6</accession>
<dbReference type="Proteomes" id="UP000485058">
    <property type="component" value="Unassembled WGS sequence"/>
</dbReference>